<name>A0A840V6E2_9BACT</name>
<dbReference type="Gene3D" id="1.25.40.10">
    <property type="entry name" value="Tetratricopeptide repeat domain"/>
    <property type="match status" value="1"/>
</dbReference>
<organism evidence="1 2">
    <name type="scientific">Haloferula luteola</name>
    <dbReference type="NCBI Taxonomy" id="595692"/>
    <lineage>
        <taxon>Bacteria</taxon>
        <taxon>Pseudomonadati</taxon>
        <taxon>Verrucomicrobiota</taxon>
        <taxon>Verrucomicrobiia</taxon>
        <taxon>Verrucomicrobiales</taxon>
        <taxon>Verrucomicrobiaceae</taxon>
        <taxon>Haloferula</taxon>
    </lineage>
</organism>
<keyword evidence="2" id="KW-1185">Reference proteome</keyword>
<sequence>MSPQLRRITAAALFLVVAGALRAPIEQRMTEHLQAEGMLRAPLEISTQKKLGQGFWAVSLGGLRTLVASILSLRAQTFFDDKYWDGVAEAYETIVQLAPESPFYWDTGYWHMGINAVSYYRNNYEDLPPARARALQHTWLVRATRFLEEGIRHNPRSTRLWRALGTRYLNPHSEPDYSKAAEAFRMASEGDAPLPFMRRFVAYAQVQDPEMVGSALPYVEELRHEPGGKVPTLVCVHFALLMRQDPARDGLSLATEMFDGEKDAYRKLGTYFLDLDANYPMNGVEETLRKLEKILAVPETKSVFTARAHLENRK</sequence>
<evidence type="ECO:0008006" key="3">
    <source>
        <dbReference type="Google" id="ProtNLM"/>
    </source>
</evidence>
<evidence type="ECO:0000313" key="2">
    <source>
        <dbReference type="Proteomes" id="UP000557717"/>
    </source>
</evidence>
<protein>
    <recommendedName>
        <fullName evidence="3">DUF4034 domain-containing protein</fullName>
    </recommendedName>
</protein>
<dbReference type="EMBL" id="JACHFD010000028">
    <property type="protein sequence ID" value="MBB5353542.1"/>
    <property type="molecule type" value="Genomic_DNA"/>
</dbReference>
<dbReference type="AlphaFoldDB" id="A0A840V6E2"/>
<proteinExistence type="predicted"/>
<dbReference type="InterPro" id="IPR011990">
    <property type="entry name" value="TPR-like_helical_dom_sf"/>
</dbReference>
<comment type="caution">
    <text evidence="1">The sequence shown here is derived from an EMBL/GenBank/DDBJ whole genome shotgun (WGS) entry which is preliminary data.</text>
</comment>
<dbReference type="RefSeq" id="WP_184021559.1">
    <property type="nucleotide sequence ID" value="NZ_JACHFD010000028.1"/>
</dbReference>
<dbReference type="Proteomes" id="UP000557717">
    <property type="component" value="Unassembled WGS sequence"/>
</dbReference>
<gene>
    <name evidence="1" type="ORF">HNR46_003803</name>
</gene>
<accession>A0A840V6E2</accession>
<reference evidence="1 2" key="1">
    <citation type="submission" date="2020-08" db="EMBL/GenBank/DDBJ databases">
        <title>Genomic Encyclopedia of Type Strains, Phase IV (KMG-IV): sequencing the most valuable type-strain genomes for metagenomic binning, comparative biology and taxonomic classification.</title>
        <authorList>
            <person name="Goeker M."/>
        </authorList>
    </citation>
    <scope>NUCLEOTIDE SEQUENCE [LARGE SCALE GENOMIC DNA]</scope>
    <source>
        <strain evidence="1 2">YC6886</strain>
    </source>
</reference>
<evidence type="ECO:0000313" key="1">
    <source>
        <dbReference type="EMBL" id="MBB5353542.1"/>
    </source>
</evidence>